<sequence>MRLIKYKKNQRGVVAIEFALGFFGFWLMCMAWVEMSYMSYISAIGDLAIAEASRSSKVEEEKYLESFENIIYDSDSLWAGLVDTSNFRISIQYLSDIDDLVAQKDPCLPEDKNVSAECGSEVKSALAIYRIDYDFNSIFTYFMSETNVFSREVIVIQEYERSEFEI</sequence>
<name>A0A5Q4ZXP7_9GAMM</name>
<reference evidence="2" key="1">
    <citation type="submission" date="2019-09" db="EMBL/GenBank/DDBJ databases">
        <authorList>
            <person name="Hjerde E."/>
        </authorList>
    </citation>
    <scope>NUCLEOTIDE SEQUENCE</scope>
    <source>
        <strain evidence="2">06/09/160</strain>
    </source>
</reference>
<dbReference type="EMBL" id="LR721751">
    <property type="protein sequence ID" value="VVV05871.1"/>
    <property type="molecule type" value="Genomic_DNA"/>
</dbReference>
<keyword evidence="1" id="KW-0812">Transmembrane</keyword>
<gene>
    <name evidence="2" type="ORF">AW0309160_03354</name>
</gene>
<keyword evidence="1" id="KW-0472">Membrane</keyword>
<proteinExistence type="predicted"/>
<evidence type="ECO:0008006" key="3">
    <source>
        <dbReference type="Google" id="ProtNLM"/>
    </source>
</evidence>
<protein>
    <recommendedName>
        <fullName evidence="3">Membrane associated secretion system protein</fullName>
    </recommendedName>
</protein>
<keyword evidence="1" id="KW-1133">Transmembrane helix</keyword>
<feature type="transmembrane region" description="Helical" evidence="1">
    <location>
        <begin position="12"/>
        <end position="33"/>
    </location>
</feature>
<evidence type="ECO:0000313" key="2">
    <source>
        <dbReference type="EMBL" id="VVV05871.1"/>
    </source>
</evidence>
<accession>A0A5Q4ZXP7</accession>
<evidence type="ECO:0000256" key="1">
    <source>
        <dbReference type="SAM" id="Phobius"/>
    </source>
</evidence>
<dbReference type="AlphaFoldDB" id="A0A5Q4ZXP7"/>
<organism evidence="2">
    <name type="scientific">Aliivibrio wodanis</name>
    <dbReference type="NCBI Taxonomy" id="80852"/>
    <lineage>
        <taxon>Bacteria</taxon>
        <taxon>Pseudomonadati</taxon>
        <taxon>Pseudomonadota</taxon>
        <taxon>Gammaproteobacteria</taxon>
        <taxon>Vibrionales</taxon>
        <taxon>Vibrionaceae</taxon>
        <taxon>Aliivibrio</taxon>
    </lineage>
</organism>